<keyword evidence="1" id="KW-0472">Membrane</keyword>
<feature type="transmembrane region" description="Helical" evidence="1">
    <location>
        <begin position="25"/>
        <end position="46"/>
    </location>
</feature>
<protein>
    <submittedName>
        <fullName evidence="3">Uncharacterized protein</fullName>
    </submittedName>
</protein>
<keyword evidence="1" id="KW-1133">Transmembrane helix</keyword>
<evidence type="ECO:0000313" key="4">
    <source>
        <dbReference type="Proteomes" id="UP000179441"/>
    </source>
</evidence>
<name>A0A1S1LXL3_MYCCH</name>
<dbReference type="EMBL" id="MLIS01000004">
    <property type="protein sequence ID" value="OHU76091.1"/>
    <property type="molecule type" value="Genomic_DNA"/>
</dbReference>
<proteinExistence type="predicted"/>
<sequence length="144" mass="14975">MWKILLSIFIFGAIAGPFIAAAVSAAALMAAAVLAVVAMGCALLWAGTKGVWRWAQTQPAAGSDAPQRAPMPQGLPLVAPRYTRQQFTDVATAPGPDGLGGGAAVSQFDQYRQRHSGRFPGMGVGGVGRALVLDTRAYGRPERP</sequence>
<comment type="caution">
    <text evidence="3">The sequence shown here is derived from an EMBL/GenBank/DDBJ whole genome shotgun (WGS) entry which is preliminary data.</text>
</comment>
<evidence type="ECO:0000313" key="3">
    <source>
        <dbReference type="EMBL" id="OHU76091.1"/>
    </source>
</evidence>
<feature type="signal peptide" evidence="2">
    <location>
        <begin position="1"/>
        <end position="20"/>
    </location>
</feature>
<evidence type="ECO:0000256" key="2">
    <source>
        <dbReference type="SAM" id="SignalP"/>
    </source>
</evidence>
<reference evidence="3 4" key="1">
    <citation type="submission" date="2016-10" db="EMBL/GenBank/DDBJ databases">
        <title>Evaluation of Human, Veterinary and Environmental Mycobacterium chelonae Isolates by Core Genome Phylogenomic Analysis, Targeted Gene Comparison, and Anti-microbial Susceptibility Patterns: A Tale of Mistaken Identities.</title>
        <authorList>
            <person name="Fogelson S.B."/>
            <person name="Camus A.C."/>
            <person name="Lorenz W."/>
            <person name="Vasireddy R."/>
            <person name="Vasireddy S."/>
            <person name="Smith T."/>
            <person name="Brown-Elliott B.A."/>
            <person name="Wallace R.J.Jr."/>
            <person name="Hasan N.A."/>
            <person name="Reischl U."/>
            <person name="Sanchez S."/>
        </authorList>
    </citation>
    <scope>NUCLEOTIDE SEQUENCE [LARGE SCALE GENOMIC DNA]</scope>
    <source>
        <strain evidence="3 4">15518</strain>
    </source>
</reference>
<accession>A0A1S1LXL3</accession>
<feature type="chain" id="PRO_5042559429" evidence="2">
    <location>
        <begin position="21"/>
        <end position="144"/>
    </location>
</feature>
<dbReference type="Proteomes" id="UP000179441">
    <property type="component" value="Unassembled WGS sequence"/>
</dbReference>
<keyword evidence="1" id="KW-0812">Transmembrane</keyword>
<dbReference type="AlphaFoldDB" id="A0A1S1LXL3"/>
<keyword evidence="2" id="KW-0732">Signal</keyword>
<keyword evidence="4" id="KW-1185">Reference proteome</keyword>
<dbReference type="RefSeq" id="WP_070952796.1">
    <property type="nucleotide sequence ID" value="NZ_MLIS01000004.1"/>
</dbReference>
<organism evidence="3 4">
    <name type="scientific">Mycobacteroides chelonae</name>
    <name type="common">Mycobacterium chelonae</name>
    <dbReference type="NCBI Taxonomy" id="1774"/>
    <lineage>
        <taxon>Bacteria</taxon>
        <taxon>Bacillati</taxon>
        <taxon>Actinomycetota</taxon>
        <taxon>Actinomycetes</taxon>
        <taxon>Mycobacteriales</taxon>
        <taxon>Mycobacteriaceae</taxon>
        <taxon>Mycobacteroides</taxon>
    </lineage>
</organism>
<gene>
    <name evidence="3" type="ORF">BKG84_24670</name>
</gene>
<evidence type="ECO:0000256" key="1">
    <source>
        <dbReference type="SAM" id="Phobius"/>
    </source>
</evidence>